<evidence type="ECO:0000256" key="5">
    <source>
        <dbReference type="ARBA" id="ARBA00023242"/>
    </source>
</evidence>
<dbReference type="Gene3D" id="3.30.1740.10">
    <property type="entry name" value="Zinc finger, PARP-type"/>
    <property type="match status" value="2"/>
</dbReference>
<dbReference type="STRING" id="93759.A0A1R3KQE8"/>
<keyword evidence="3" id="KW-0863">Zinc-finger</keyword>
<feature type="region of interest" description="Disordered" evidence="6">
    <location>
        <begin position="177"/>
        <end position="196"/>
    </location>
</feature>
<evidence type="ECO:0000256" key="2">
    <source>
        <dbReference type="ARBA" id="ARBA00022723"/>
    </source>
</evidence>
<evidence type="ECO:0000259" key="7">
    <source>
        <dbReference type="PROSITE" id="PS50064"/>
    </source>
</evidence>
<sequence>MAANPPKPWKAEYAKSARSSCKTCKNIIAKEVFRLGKMVVATQFDGFMPQAKQINSVDDVEGKSLRWEDQQRIRNYVNNAEPETANTAIDTLPAMGYAIEVSQTSCATCKHCSQNIMKGEVRISSKPNGQGSSGLVWNHASCFSKLSPATQVEKLPGWESLSSSDQATVVVLFSGKGTEVSDDNQPKSTSKAGTKLKMDVGNDQRSKVTKLEGNVPTDRAGSAKNIIDLTVEGNVPTDRAGSAKNIIDLTVEGNEPTDRAGSAKNIIDLTVEGNVPTDRDW</sequence>
<dbReference type="GO" id="GO:0008270">
    <property type="term" value="F:zinc ion binding"/>
    <property type="evidence" value="ECO:0007669"/>
    <property type="project" value="UniProtKB-KW"/>
</dbReference>
<dbReference type="Pfam" id="PF00645">
    <property type="entry name" value="zf-PARP"/>
    <property type="match status" value="1"/>
</dbReference>
<dbReference type="GO" id="GO:0005634">
    <property type="term" value="C:nucleus"/>
    <property type="evidence" value="ECO:0007669"/>
    <property type="project" value="UniProtKB-SubCell"/>
</dbReference>
<evidence type="ECO:0000313" key="9">
    <source>
        <dbReference type="Proteomes" id="UP000187203"/>
    </source>
</evidence>
<reference evidence="9" key="1">
    <citation type="submission" date="2013-09" db="EMBL/GenBank/DDBJ databases">
        <title>Corchorus olitorius genome sequencing.</title>
        <authorList>
            <person name="Alam M."/>
            <person name="Haque M.S."/>
            <person name="Islam M.S."/>
            <person name="Emdad E.M."/>
            <person name="Islam M.M."/>
            <person name="Ahmed B."/>
            <person name="Halim A."/>
            <person name="Hossen Q.M.M."/>
            <person name="Hossain M.Z."/>
            <person name="Ahmed R."/>
            <person name="Khan M.M."/>
            <person name="Islam R."/>
            <person name="Rashid M.M."/>
            <person name="Khan S.A."/>
            <person name="Rahman M.S."/>
            <person name="Alam M."/>
            <person name="Yahiya A.S."/>
            <person name="Khan M.S."/>
            <person name="Azam M.S."/>
            <person name="Haque T."/>
            <person name="Lashkar M.Z.H."/>
            <person name="Akhand A.I."/>
            <person name="Morshed G."/>
            <person name="Roy S."/>
            <person name="Uddin K.S."/>
            <person name="Rabeya T."/>
            <person name="Hossain A.S."/>
            <person name="Chowdhury A."/>
            <person name="Snigdha A.R."/>
            <person name="Mortoza M.S."/>
            <person name="Matin S.A."/>
            <person name="Hoque S.M.E."/>
            <person name="Islam M.K."/>
            <person name="Roy D.K."/>
            <person name="Haider R."/>
            <person name="Moosa M.M."/>
            <person name="Elias S.M."/>
            <person name="Hasan A.M."/>
            <person name="Jahan S."/>
            <person name="Shafiuddin M."/>
            <person name="Mahmood N."/>
            <person name="Shommy N.S."/>
        </authorList>
    </citation>
    <scope>NUCLEOTIDE SEQUENCE [LARGE SCALE GENOMIC DNA]</scope>
    <source>
        <strain evidence="9">cv. O-4</strain>
    </source>
</reference>
<protein>
    <submittedName>
        <fullName evidence="8">Zinc finger, PARP-type</fullName>
    </submittedName>
</protein>
<dbReference type="AlphaFoldDB" id="A0A1R3KQE8"/>
<comment type="subcellular location">
    <subcellularLocation>
        <location evidence="1">Nucleus</location>
    </subcellularLocation>
</comment>
<gene>
    <name evidence="8" type="ORF">COLO4_05598</name>
</gene>
<keyword evidence="2" id="KW-0479">Metal-binding</keyword>
<proteinExistence type="predicted"/>
<keyword evidence="9" id="KW-1185">Reference proteome</keyword>
<dbReference type="InterPro" id="IPR036957">
    <property type="entry name" value="Znf_PARP_sf"/>
</dbReference>
<dbReference type="Proteomes" id="UP000187203">
    <property type="component" value="Unassembled WGS sequence"/>
</dbReference>
<dbReference type="OrthoDB" id="2017365at2759"/>
<comment type="caution">
    <text evidence="8">The sequence shown here is derived from an EMBL/GenBank/DDBJ whole genome shotgun (WGS) entry which is preliminary data.</text>
</comment>
<accession>A0A1R3KQE8</accession>
<dbReference type="GO" id="GO:0003677">
    <property type="term" value="F:DNA binding"/>
    <property type="evidence" value="ECO:0007669"/>
    <property type="project" value="InterPro"/>
</dbReference>
<keyword evidence="4" id="KW-0862">Zinc</keyword>
<feature type="domain" description="PARP-type" evidence="7">
    <location>
        <begin position="9"/>
        <end position="67"/>
    </location>
</feature>
<evidence type="ECO:0000256" key="6">
    <source>
        <dbReference type="SAM" id="MobiDB-lite"/>
    </source>
</evidence>
<evidence type="ECO:0000256" key="1">
    <source>
        <dbReference type="ARBA" id="ARBA00004123"/>
    </source>
</evidence>
<dbReference type="PROSITE" id="PS50064">
    <property type="entry name" value="ZF_PARP_2"/>
    <property type="match status" value="2"/>
</dbReference>
<dbReference type="SUPFAM" id="SSF57716">
    <property type="entry name" value="Glucocorticoid receptor-like (DNA-binding domain)"/>
    <property type="match status" value="2"/>
</dbReference>
<feature type="domain" description="PARP-type" evidence="7">
    <location>
        <begin position="97"/>
        <end position="169"/>
    </location>
</feature>
<dbReference type="EMBL" id="AWUE01012376">
    <property type="protein sequence ID" value="OMP09322.1"/>
    <property type="molecule type" value="Genomic_DNA"/>
</dbReference>
<evidence type="ECO:0000256" key="3">
    <source>
        <dbReference type="ARBA" id="ARBA00022771"/>
    </source>
</evidence>
<name>A0A1R3KQE8_9ROSI</name>
<keyword evidence="5" id="KW-0539">Nucleus</keyword>
<evidence type="ECO:0000256" key="4">
    <source>
        <dbReference type="ARBA" id="ARBA00022833"/>
    </source>
</evidence>
<organism evidence="8 9">
    <name type="scientific">Corchorus olitorius</name>
    <dbReference type="NCBI Taxonomy" id="93759"/>
    <lineage>
        <taxon>Eukaryota</taxon>
        <taxon>Viridiplantae</taxon>
        <taxon>Streptophyta</taxon>
        <taxon>Embryophyta</taxon>
        <taxon>Tracheophyta</taxon>
        <taxon>Spermatophyta</taxon>
        <taxon>Magnoliopsida</taxon>
        <taxon>eudicotyledons</taxon>
        <taxon>Gunneridae</taxon>
        <taxon>Pentapetalae</taxon>
        <taxon>rosids</taxon>
        <taxon>malvids</taxon>
        <taxon>Malvales</taxon>
        <taxon>Malvaceae</taxon>
        <taxon>Grewioideae</taxon>
        <taxon>Apeibeae</taxon>
        <taxon>Corchorus</taxon>
    </lineage>
</organism>
<dbReference type="InterPro" id="IPR001510">
    <property type="entry name" value="Znf_PARP"/>
</dbReference>
<dbReference type="SMART" id="SM01336">
    <property type="entry name" value="zf-PARP"/>
    <property type="match status" value="2"/>
</dbReference>
<evidence type="ECO:0000313" key="8">
    <source>
        <dbReference type="EMBL" id="OMP09322.1"/>
    </source>
</evidence>